<keyword evidence="9" id="KW-0500">Molybdenum</keyword>
<dbReference type="GO" id="GO:0009325">
    <property type="term" value="C:nitrate reductase complex"/>
    <property type="evidence" value="ECO:0007669"/>
    <property type="project" value="InterPro"/>
</dbReference>
<comment type="cofactor">
    <cofactor evidence="1">
        <name>Mo-bis(molybdopterin guanine dinucleotide)</name>
        <dbReference type="ChEBI" id="CHEBI:60539"/>
    </cofactor>
</comment>
<comment type="similarity">
    <text evidence="4">Belongs to the prokaryotic molybdopterin-containing oxidoreductase family.</text>
</comment>
<dbReference type="SUPFAM" id="SSF50692">
    <property type="entry name" value="ADC-like"/>
    <property type="match status" value="1"/>
</dbReference>
<evidence type="ECO:0000256" key="1">
    <source>
        <dbReference type="ARBA" id="ARBA00001942"/>
    </source>
</evidence>
<feature type="compositionally biased region" description="Basic and acidic residues" evidence="19">
    <location>
        <begin position="34"/>
        <end position="52"/>
    </location>
</feature>
<keyword evidence="12 21" id="KW-0560">Oxidoreductase</keyword>
<dbReference type="NCBIfam" id="TIGR01580">
    <property type="entry name" value="narG"/>
    <property type="match status" value="1"/>
</dbReference>
<dbReference type="PANTHER" id="PTHR43105">
    <property type="entry name" value="RESPIRATORY NITRATE REDUCTASE"/>
    <property type="match status" value="1"/>
</dbReference>
<evidence type="ECO:0000256" key="3">
    <source>
        <dbReference type="ARBA" id="ARBA00004202"/>
    </source>
</evidence>
<evidence type="ECO:0000256" key="2">
    <source>
        <dbReference type="ARBA" id="ARBA00001966"/>
    </source>
</evidence>
<dbReference type="InterPro" id="IPR006468">
    <property type="entry name" value="NarG"/>
</dbReference>
<keyword evidence="14" id="KW-0411">Iron-sulfur</keyword>
<evidence type="ECO:0000259" key="20">
    <source>
        <dbReference type="PROSITE" id="PS51669"/>
    </source>
</evidence>
<dbReference type="GO" id="GO:0051539">
    <property type="term" value="F:4 iron, 4 sulfur cluster binding"/>
    <property type="evidence" value="ECO:0007669"/>
    <property type="project" value="UniProtKB-KW"/>
</dbReference>
<name>A0A5C4JKI8_9ACTN</name>
<dbReference type="InterPro" id="IPR006963">
    <property type="entry name" value="Mopterin_OxRdtase_4Fe-4S_dom"/>
</dbReference>
<evidence type="ECO:0000256" key="8">
    <source>
        <dbReference type="ARBA" id="ARBA00022485"/>
    </source>
</evidence>
<dbReference type="Proteomes" id="UP000309174">
    <property type="component" value="Unassembled WGS sequence"/>
</dbReference>
<evidence type="ECO:0000256" key="7">
    <source>
        <dbReference type="ARBA" id="ARBA00022475"/>
    </source>
</evidence>
<evidence type="ECO:0000313" key="21">
    <source>
        <dbReference type="EMBL" id="TMR07461.1"/>
    </source>
</evidence>
<evidence type="ECO:0000256" key="14">
    <source>
        <dbReference type="ARBA" id="ARBA00023014"/>
    </source>
</evidence>
<comment type="catalytic activity">
    <reaction evidence="17">
        <text>nitrate + a quinol = a quinone + nitrite + H2O</text>
        <dbReference type="Rhea" id="RHEA:56144"/>
        <dbReference type="ChEBI" id="CHEBI:15377"/>
        <dbReference type="ChEBI" id="CHEBI:16301"/>
        <dbReference type="ChEBI" id="CHEBI:17632"/>
        <dbReference type="ChEBI" id="CHEBI:24646"/>
        <dbReference type="ChEBI" id="CHEBI:132124"/>
        <dbReference type="EC" id="1.7.5.1"/>
    </reaction>
</comment>
<sequence length="1280" mass="140557">MPSASRCSRSWRRRPRCSPPRSSGGPPRAGEPPSGREGDSRVGSSEHGDARPGRAGRPGLDGPLEDALVSTRRFFTRARVSPDLRTLTKKGGREADAFYRDRWSHDKVVRSTHGVNCTGSCSWKVYVKDGIITWEAQQTDYPSVGADRPEYEPRGCPRGASFSWYTYSPTRVRYPYVRGVLLEMYREARARTGDPVAAWREIVSDPEKAAAYKSARGRGGLVRASWDEATEMIAAAHVHTIAEFGPDRVAGFSPIPAMSMVSHASGARFVSLIGGTMLSFYDWYADLPVASPQVFGDQTDVPESGDWWDAGYLIMWGSNLPVTRTPDAHWMTEARYRGQKVVAVSPDYADNVKFADEWLAAQPGTDGALAMAMGHVVLKEFFVDRQVPYFTDYVKRYSDLPFLVRLERRGDAYVPGKFLTAADLPGAEAGSEHAAFKTVILDASTGRPLVPNGSLGFRFGESGQGRWNLDLGDADPLLSVEGGEAVEVELARFDAPGGTPGTLRRGVPVRAVGGHLFTTVYDLLLAQYGVGREGLPGSWPSGYDDASQPCTPAWQEGITGVPAQAAERIGREFAANAEESRGRSMIIMGAGTNHWFHSDTIYRAFLALTTLTGCQGVNGGGWAHYVGQEKCRPVTGWAQLAGALDWSRPPRQMIGTAFFYLHTDQFRYDHFSAGTLAAATGGGQLAGRSTADVIAQAARLGWMPSYPTFDRNPLDLAAEAEAAGKQAGDHVVDEVKAGRLRFACQDPDAPENFPRVLTVWRSNLLGSSAKGDEYFLKHLLGAANAVRANEAAPDVRPKEVVWRDEAPTGKLDLLLSLDFRMTSTTIYSDIVLPAATWYEKHDLNTTDMHPFVHSFNPAIAPPWQTRSDWRAFQDIAAAFSRLAERHLGVRKDIVAVPLLHDTPDEMATPHGRVADWARGECEPVPGVTMPKLVTVERDYPAVAAKMTALGPLSERLGATTKGVTFDLEQQVEYLKHTNGVVRGGPADGRPSLRRDVHACEMILAFSGTTNGHLAVQGFRTLEQRTGTRLADLAAEHEGTRITFADTQARPVPVITSPEWSGSESGGRRYSPFTVNVERLKPWHTLTGRQHFYLDHDWMAELGEQLPVFRPPLNMQALFGEPELGDTGELGLTVRYLTPHNKWSIHSEYQDNLFMLSLARGGPAIWMSGADAAKIGVRDNDWIEAVNRNGVVVARAIVSHRMPEGTVYMYHAQDRLIDVPRAETSGRRGGIHNSLTRLLIKPSHLIGGYAQLSFAFNYLGPTGNQRDEVTVIRRRSQEVTY</sequence>
<keyword evidence="10" id="KW-0479">Metal-binding</keyword>
<dbReference type="GO" id="GO:0046872">
    <property type="term" value="F:metal ion binding"/>
    <property type="evidence" value="ECO:0007669"/>
    <property type="project" value="UniProtKB-KW"/>
</dbReference>
<comment type="cofactor">
    <cofactor evidence="2">
        <name>[4Fe-4S] cluster</name>
        <dbReference type="ChEBI" id="CHEBI:49883"/>
    </cofactor>
</comment>
<dbReference type="InterPro" id="IPR009010">
    <property type="entry name" value="Asp_de-COase-like_dom_sf"/>
</dbReference>
<evidence type="ECO:0000256" key="19">
    <source>
        <dbReference type="SAM" id="MobiDB-lite"/>
    </source>
</evidence>
<dbReference type="CDD" id="cd02750">
    <property type="entry name" value="MopB_Nitrate-R-NarG-like"/>
    <property type="match status" value="1"/>
</dbReference>
<evidence type="ECO:0000256" key="5">
    <source>
        <dbReference type="ARBA" id="ARBA00012500"/>
    </source>
</evidence>
<dbReference type="GO" id="GO:0043546">
    <property type="term" value="F:molybdopterin cofactor binding"/>
    <property type="evidence" value="ECO:0007669"/>
    <property type="project" value="InterPro"/>
</dbReference>
<protein>
    <recommendedName>
        <fullName evidence="18">Nitrate reductase alpha subunit</fullName>
        <ecNumber evidence="5">1.7.5.1</ecNumber>
    </recommendedName>
</protein>
<keyword evidence="11" id="KW-0249">Electron transport</keyword>
<keyword evidence="13" id="KW-0408">Iron</keyword>
<dbReference type="SMART" id="SM00926">
    <property type="entry name" value="Molybdop_Fe4S4"/>
    <property type="match status" value="1"/>
</dbReference>
<dbReference type="InterPro" id="IPR050123">
    <property type="entry name" value="Prok_molybdopt-oxidoreductase"/>
</dbReference>
<dbReference type="GO" id="GO:0005886">
    <property type="term" value="C:plasma membrane"/>
    <property type="evidence" value="ECO:0007669"/>
    <property type="project" value="UniProtKB-SubCell"/>
</dbReference>
<dbReference type="GO" id="GO:0042128">
    <property type="term" value="P:nitrate assimilation"/>
    <property type="evidence" value="ECO:0007669"/>
    <property type="project" value="UniProtKB-KW"/>
</dbReference>
<dbReference type="PROSITE" id="PS00551">
    <property type="entry name" value="MOLYBDOPTERIN_PROK_1"/>
    <property type="match status" value="1"/>
</dbReference>
<keyword evidence="16" id="KW-0472">Membrane</keyword>
<dbReference type="OrthoDB" id="9759518at2"/>
<evidence type="ECO:0000256" key="13">
    <source>
        <dbReference type="ARBA" id="ARBA00023004"/>
    </source>
</evidence>
<gene>
    <name evidence="21" type="ORF">ETD83_00310</name>
</gene>
<dbReference type="Pfam" id="PF00384">
    <property type="entry name" value="Molybdopterin"/>
    <property type="match status" value="1"/>
</dbReference>
<dbReference type="GO" id="GO:0160182">
    <property type="term" value="F:nitrate reductase (quinone) activity"/>
    <property type="evidence" value="ECO:0007669"/>
    <property type="project" value="UniProtKB-EC"/>
</dbReference>
<feature type="region of interest" description="Disordered" evidence="19">
    <location>
        <begin position="1"/>
        <end position="64"/>
    </location>
</feature>
<dbReference type="InterPro" id="IPR006655">
    <property type="entry name" value="Mopterin_OxRdtase_prok_CS"/>
</dbReference>
<evidence type="ECO:0000256" key="10">
    <source>
        <dbReference type="ARBA" id="ARBA00022723"/>
    </source>
</evidence>
<evidence type="ECO:0000256" key="4">
    <source>
        <dbReference type="ARBA" id="ARBA00010312"/>
    </source>
</evidence>
<dbReference type="EMBL" id="VCKW01000001">
    <property type="protein sequence ID" value="TMR07461.1"/>
    <property type="molecule type" value="Genomic_DNA"/>
</dbReference>
<keyword evidence="8" id="KW-0004">4Fe-4S</keyword>
<keyword evidence="6" id="KW-0813">Transport</keyword>
<evidence type="ECO:0000256" key="9">
    <source>
        <dbReference type="ARBA" id="ARBA00022505"/>
    </source>
</evidence>
<feature type="compositionally biased region" description="Low complexity" evidence="19">
    <location>
        <begin position="19"/>
        <end position="33"/>
    </location>
</feature>
<evidence type="ECO:0000256" key="12">
    <source>
        <dbReference type="ARBA" id="ARBA00023002"/>
    </source>
</evidence>
<dbReference type="PROSITE" id="PS51669">
    <property type="entry name" value="4FE4S_MOW_BIS_MGD"/>
    <property type="match status" value="1"/>
</dbReference>
<evidence type="ECO:0000313" key="22">
    <source>
        <dbReference type="Proteomes" id="UP000309174"/>
    </source>
</evidence>
<dbReference type="PROSITE" id="PS00490">
    <property type="entry name" value="MOLYBDOPTERIN_PROK_2"/>
    <property type="match status" value="1"/>
</dbReference>
<reference evidence="21 22" key="1">
    <citation type="submission" date="2019-05" db="EMBL/GenBank/DDBJ databases">
        <title>Draft genome sequence of Actinomadura sp. 14C53.</title>
        <authorList>
            <person name="Saricaoglu S."/>
            <person name="Isik K."/>
        </authorList>
    </citation>
    <scope>NUCLEOTIDE SEQUENCE [LARGE SCALE GENOMIC DNA]</scope>
    <source>
        <strain evidence="21 22">14C53</strain>
    </source>
</reference>
<dbReference type="FunFam" id="3.40.50.12440:FF:000001">
    <property type="entry name" value="Nitrate reductase subunit alpha"/>
    <property type="match status" value="1"/>
</dbReference>
<feature type="domain" description="4Fe-4S Mo/W bis-MGD-type" evidence="20">
    <location>
        <begin position="106"/>
        <end position="170"/>
    </location>
</feature>
<comment type="subcellular location">
    <subcellularLocation>
        <location evidence="3">Cell membrane</location>
        <topology evidence="3">Peripheral membrane protein</topology>
    </subcellularLocation>
</comment>
<keyword evidence="22" id="KW-1185">Reference proteome</keyword>
<accession>A0A5C4JKI8</accession>
<proteinExistence type="inferred from homology"/>
<comment type="caution">
    <text evidence="21">The sequence shown here is derived from an EMBL/GenBank/DDBJ whole genome shotgun (WGS) entry which is preliminary data.</text>
</comment>
<dbReference type="InterPro" id="IPR037943">
    <property type="entry name" value="MopB_CT_Nitrate-R-NarG-like"/>
</dbReference>
<dbReference type="InterPro" id="IPR006657">
    <property type="entry name" value="MoPterin_dinucl-bd_dom"/>
</dbReference>
<dbReference type="SUPFAM" id="SSF53706">
    <property type="entry name" value="Formate dehydrogenase/DMSO reductase, domains 1-3"/>
    <property type="match status" value="1"/>
</dbReference>
<evidence type="ECO:0000256" key="17">
    <source>
        <dbReference type="ARBA" id="ARBA00048294"/>
    </source>
</evidence>
<evidence type="ECO:0000256" key="16">
    <source>
        <dbReference type="ARBA" id="ARBA00023136"/>
    </source>
</evidence>
<keyword evidence="15" id="KW-0534">Nitrate assimilation</keyword>
<organism evidence="21 22">
    <name type="scientific">Actinomadura soli</name>
    <dbReference type="NCBI Taxonomy" id="2508997"/>
    <lineage>
        <taxon>Bacteria</taxon>
        <taxon>Bacillati</taxon>
        <taxon>Actinomycetota</taxon>
        <taxon>Actinomycetes</taxon>
        <taxon>Streptosporangiales</taxon>
        <taxon>Thermomonosporaceae</taxon>
        <taxon>Actinomadura</taxon>
    </lineage>
</organism>
<evidence type="ECO:0000256" key="15">
    <source>
        <dbReference type="ARBA" id="ARBA00023063"/>
    </source>
</evidence>
<keyword evidence="7" id="KW-1003">Cell membrane</keyword>
<dbReference type="AlphaFoldDB" id="A0A5C4JKI8"/>
<dbReference type="Gene3D" id="3.40.50.12440">
    <property type="match status" value="1"/>
</dbReference>
<dbReference type="PANTHER" id="PTHR43105:SF2">
    <property type="entry name" value="RESPIRATORY NITRATE REDUCTASE 2 ALPHA CHAIN"/>
    <property type="match status" value="1"/>
</dbReference>
<feature type="compositionally biased region" description="Low complexity" evidence="19">
    <location>
        <begin position="53"/>
        <end position="62"/>
    </location>
</feature>
<dbReference type="InterPro" id="IPR006656">
    <property type="entry name" value="Mopterin_OxRdtase"/>
</dbReference>
<dbReference type="InterPro" id="IPR027467">
    <property type="entry name" value="MopterinOxRdtase_cofactor_BS"/>
</dbReference>
<evidence type="ECO:0000256" key="11">
    <source>
        <dbReference type="ARBA" id="ARBA00022982"/>
    </source>
</evidence>
<evidence type="ECO:0000256" key="6">
    <source>
        <dbReference type="ARBA" id="ARBA00022448"/>
    </source>
</evidence>
<dbReference type="EC" id="1.7.5.1" evidence="5"/>
<dbReference type="CDD" id="cd02776">
    <property type="entry name" value="MopB_CT_Nitrate-R-NarG-like"/>
    <property type="match status" value="1"/>
</dbReference>
<dbReference type="Pfam" id="PF01568">
    <property type="entry name" value="Molydop_binding"/>
    <property type="match status" value="1"/>
</dbReference>
<evidence type="ECO:0000256" key="18">
    <source>
        <dbReference type="ARBA" id="ARBA00069751"/>
    </source>
</evidence>